<dbReference type="OrthoDB" id="10021027at2759"/>
<dbReference type="Proteomes" id="UP000515158">
    <property type="component" value="Unplaced"/>
</dbReference>
<name>A0A6P8ZJQ2_THRPL</name>
<keyword evidence="1" id="KW-1185">Reference proteome</keyword>
<dbReference type="InParanoid" id="A0A6P8ZJQ2"/>
<evidence type="ECO:0000313" key="1">
    <source>
        <dbReference type="Proteomes" id="UP000515158"/>
    </source>
</evidence>
<organism evidence="2">
    <name type="scientific">Thrips palmi</name>
    <name type="common">Melon thrips</name>
    <dbReference type="NCBI Taxonomy" id="161013"/>
    <lineage>
        <taxon>Eukaryota</taxon>
        <taxon>Metazoa</taxon>
        <taxon>Ecdysozoa</taxon>
        <taxon>Arthropoda</taxon>
        <taxon>Hexapoda</taxon>
        <taxon>Insecta</taxon>
        <taxon>Pterygota</taxon>
        <taxon>Neoptera</taxon>
        <taxon>Paraneoptera</taxon>
        <taxon>Thysanoptera</taxon>
        <taxon>Terebrantia</taxon>
        <taxon>Thripoidea</taxon>
        <taxon>Thripidae</taxon>
        <taxon>Thrips</taxon>
    </lineage>
</organism>
<evidence type="ECO:0000313" key="2">
    <source>
        <dbReference type="RefSeq" id="XP_034235749.1"/>
    </source>
</evidence>
<sequence length="268" mass="30045">MEIILKENIELKEKLAAQMSNVLKMDSPPTEFGMLNLLLECAKSNAGKKPGGWRFHEVVKELAFLIYSLGGLALYEVLCYKQNFPFPSITTIRRKIYCNDKFVEGVFRIKQLKQFLILHECPLTVHLCEDATVVTGRIQYDSASNQIVGPTLPLDSNGLPIIGSFPATSASKIAEYFEKYDTSRYAYCIMAVPLKQGAPSFCLSLYGTNNKFKASDVKSRLAWTQEALHKEGIQVISFASDGDTRLLSTMYQNHLVFLIGLGSVPRRK</sequence>
<proteinExistence type="predicted"/>
<dbReference type="GeneID" id="117642048"/>
<reference evidence="2" key="1">
    <citation type="submission" date="2025-08" db="UniProtKB">
        <authorList>
            <consortium name="RefSeq"/>
        </authorList>
    </citation>
    <scope>IDENTIFICATION</scope>
    <source>
        <tissue evidence="2">Total insect</tissue>
    </source>
</reference>
<dbReference type="PANTHER" id="PTHR33173:SF2">
    <property type="entry name" value="MYND-TYPE DOMAIN-CONTAINING PROTEIN"/>
    <property type="match status" value="1"/>
</dbReference>
<dbReference type="AlphaFoldDB" id="A0A6P8ZJQ2"/>
<accession>A0A6P8ZJQ2</accession>
<protein>
    <submittedName>
        <fullName evidence="2">Uncharacterized protein LOC117642048</fullName>
    </submittedName>
</protein>
<dbReference type="KEGG" id="tpal:117642048"/>
<gene>
    <name evidence="2" type="primary">LOC117642048</name>
</gene>
<dbReference type="RefSeq" id="XP_034235749.1">
    <property type="nucleotide sequence ID" value="XM_034379858.1"/>
</dbReference>
<dbReference type="PANTHER" id="PTHR33173">
    <property type="match status" value="1"/>
</dbReference>